<proteinExistence type="predicted"/>
<dbReference type="InterPro" id="IPR006674">
    <property type="entry name" value="HD_domain"/>
</dbReference>
<dbReference type="InterPro" id="IPR050135">
    <property type="entry name" value="dGTPase-like"/>
</dbReference>
<dbReference type="GO" id="GO:0005634">
    <property type="term" value="C:nucleus"/>
    <property type="evidence" value="ECO:0007669"/>
    <property type="project" value="TreeGrafter"/>
</dbReference>
<dbReference type="InterPro" id="IPR003607">
    <property type="entry name" value="HD/PDEase_dom"/>
</dbReference>
<accession>A0A5C3KVH5</accession>
<dbReference type="Pfam" id="PF01966">
    <property type="entry name" value="HD"/>
    <property type="match status" value="1"/>
</dbReference>
<gene>
    <name evidence="3" type="ORF">FA15DRAFT_694570</name>
</gene>
<dbReference type="SUPFAM" id="SSF109604">
    <property type="entry name" value="HD-domain/PDEase-like"/>
    <property type="match status" value="1"/>
</dbReference>
<keyword evidence="4" id="KW-1185">Reference proteome</keyword>
<dbReference type="OrthoDB" id="9991235at2759"/>
<feature type="region of interest" description="Disordered" evidence="1">
    <location>
        <begin position="1"/>
        <end position="20"/>
    </location>
</feature>
<evidence type="ECO:0000256" key="1">
    <source>
        <dbReference type="SAM" id="MobiDB-lite"/>
    </source>
</evidence>
<feature type="compositionally biased region" description="Polar residues" evidence="1">
    <location>
        <begin position="477"/>
        <end position="488"/>
    </location>
</feature>
<dbReference type="PANTHER" id="PTHR11373:SF4">
    <property type="entry name" value="DEOXYNUCLEOSIDE TRIPHOSPHATE TRIPHOSPHOHYDROLASE SAMHD1"/>
    <property type="match status" value="1"/>
</dbReference>
<sequence length="621" mass="69692">MDVQKNIAESPSMSRSTSSYTVTDSDREAFFSPEPVRHIKDIIYDLIPVTHYLSQFIDTKPFQRLRNVKQLGTTCYVWPGASHSRFEHSLGVAYLSRCLASHLQSSQPSLGITNRDVACVEIAGLCHDLGHGPWSHVWDGMFMPVAMKDTKWSHEEGSAMMFDYIIENYPSILLSEDDVSFVKALILGEPNKCSQEEKAFLFEIVANKLNGIDVDKFDYIQRDSRMLGEPISISLTRILNSARVVNGEISYNVKDAMSIQNIFQQRFALHKRFYNHKTAKAIEYMIVDALISAEPYLSIANRVFDPKRFLHLSDVIMNTIEESDAPALEKAREIFSRIRDRNLYKLVDYKVVDFDIAREWKQLVTKEAIFEKAKLICHNAANSESLSVDDIIVDFSMMHHGMKEKNPMDKVRFYSKRNPDVSEPADPSVYSGLSPYAHAETTVGIYTKNANVYGLVQAGFCAVLREIGDRGKELPSLTPSIDSINTHLPNRKGSMDSQASVTPTEPSTPTTGFQPLPQTPGAESTTQTKRTFGRAQSRESIFTPNPFTKVDPSYIPPSPRNGNGKPVSKRRSGATLGLPIDVAKKEPLAAGTLDGEIGLRRLKRGRDEGENVEVQDKRRKA</sequence>
<organism evidence="3 4">
    <name type="scientific">Coprinopsis marcescibilis</name>
    <name type="common">Agaric fungus</name>
    <name type="synonym">Psathyrella marcescibilis</name>
    <dbReference type="NCBI Taxonomy" id="230819"/>
    <lineage>
        <taxon>Eukaryota</taxon>
        <taxon>Fungi</taxon>
        <taxon>Dikarya</taxon>
        <taxon>Basidiomycota</taxon>
        <taxon>Agaricomycotina</taxon>
        <taxon>Agaricomycetes</taxon>
        <taxon>Agaricomycetidae</taxon>
        <taxon>Agaricales</taxon>
        <taxon>Agaricineae</taxon>
        <taxon>Psathyrellaceae</taxon>
        <taxon>Coprinopsis</taxon>
    </lineage>
</organism>
<feature type="compositionally biased region" description="Polar residues" evidence="1">
    <location>
        <begin position="521"/>
        <end position="530"/>
    </location>
</feature>
<evidence type="ECO:0000259" key="2">
    <source>
        <dbReference type="SMART" id="SM00471"/>
    </source>
</evidence>
<dbReference type="SMART" id="SM00471">
    <property type="entry name" value="HDc"/>
    <property type="match status" value="1"/>
</dbReference>
<feature type="compositionally biased region" description="Low complexity" evidence="1">
    <location>
        <begin position="10"/>
        <end position="19"/>
    </location>
</feature>
<feature type="compositionally biased region" description="Low complexity" evidence="1">
    <location>
        <begin position="502"/>
        <end position="511"/>
    </location>
</feature>
<dbReference type="PANTHER" id="PTHR11373">
    <property type="entry name" value="DEOXYNUCLEOSIDE TRIPHOSPHATE TRIPHOSPHOHYDROLASE"/>
    <property type="match status" value="1"/>
</dbReference>
<dbReference type="EMBL" id="ML210204">
    <property type="protein sequence ID" value="TFK24225.1"/>
    <property type="molecule type" value="Genomic_DNA"/>
</dbReference>
<feature type="domain" description="HD/PDEase" evidence="2">
    <location>
        <begin position="81"/>
        <end position="229"/>
    </location>
</feature>
<dbReference type="Proteomes" id="UP000307440">
    <property type="component" value="Unassembled WGS sequence"/>
</dbReference>
<dbReference type="AlphaFoldDB" id="A0A5C3KVH5"/>
<reference evidence="3 4" key="1">
    <citation type="journal article" date="2019" name="Nat. Ecol. Evol.">
        <title>Megaphylogeny resolves global patterns of mushroom evolution.</title>
        <authorList>
            <person name="Varga T."/>
            <person name="Krizsan K."/>
            <person name="Foldi C."/>
            <person name="Dima B."/>
            <person name="Sanchez-Garcia M."/>
            <person name="Sanchez-Ramirez S."/>
            <person name="Szollosi G.J."/>
            <person name="Szarkandi J.G."/>
            <person name="Papp V."/>
            <person name="Albert L."/>
            <person name="Andreopoulos W."/>
            <person name="Angelini C."/>
            <person name="Antonin V."/>
            <person name="Barry K.W."/>
            <person name="Bougher N.L."/>
            <person name="Buchanan P."/>
            <person name="Buyck B."/>
            <person name="Bense V."/>
            <person name="Catcheside P."/>
            <person name="Chovatia M."/>
            <person name="Cooper J."/>
            <person name="Damon W."/>
            <person name="Desjardin D."/>
            <person name="Finy P."/>
            <person name="Geml J."/>
            <person name="Haridas S."/>
            <person name="Hughes K."/>
            <person name="Justo A."/>
            <person name="Karasinski D."/>
            <person name="Kautmanova I."/>
            <person name="Kiss B."/>
            <person name="Kocsube S."/>
            <person name="Kotiranta H."/>
            <person name="LaButti K.M."/>
            <person name="Lechner B.E."/>
            <person name="Liimatainen K."/>
            <person name="Lipzen A."/>
            <person name="Lukacs Z."/>
            <person name="Mihaltcheva S."/>
            <person name="Morgado L.N."/>
            <person name="Niskanen T."/>
            <person name="Noordeloos M.E."/>
            <person name="Ohm R.A."/>
            <person name="Ortiz-Santana B."/>
            <person name="Ovrebo C."/>
            <person name="Racz N."/>
            <person name="Riley R."/>
            <person name="Savchenko A."/>
            <person name="Shiryaev A."/>
            <person name="Soop K."/>
            <person name="Spirin V."/>
            <person name="Szebenyi C."/>
            <person name="Tomsovsky M."/>
            <person name="Tulloss R.E."/>
            <person name="Uehling J."/>
            <person name="Grigoriev I.V."/>
            <person name="Vagvolgyi C."/>
            <person name="Papp T."/>
            <person name="Martin F.M."/>
            <person name="Miettinen O."/>
            <person name="Hibbett D.S."/>
            <person name="Nagy L.G."/>
        </authorList>
    </citation>
    <scope>NUCLEOTIDE SEQUENCE [LARGE SCALE GENOMIC DNA]</scope>
    <source>
        <strain evidence="3 4">CBS 121175</strain>
    </source>
</reference>
<evidence type="ECO:0000313" key="4">
    <source>
        <dbReference type="Proteomes" id="UP000307440"/>
    </source>
</evidence>
<protein>
    <submittedName>
        <fullName evidence="3">HD-domain/PDEase-like protein</fullName>
    </submittedName>
</protein>
<dbReference type="GO" id="GO:0008832">
    <property type="term" value="F:dGTPase activity"/>
    <property type="evidence" value="ECO:0007669"/>
    <property type="project" value="TreeGrafter"/>
</dbReference>
<dbReference type="CDD" id="cd00077">
    <property type="entry name" value="HDc"/>
    <property type="match status" value="1"/>
</dbReference>
<dbReference type="Gene3D" id="1.10.3210.10">
    <property type="entry name" value="Hypothetical protein af1432"/>
    <property type="match status" value="1"/>
</dbReference>
<dbReference type="Gene3D" id="3.30.70.2760">
    <property type="match status" value="1"/>
</dbReference>
<name>A0A5C3KVH5_COPMA</name>
<dbReference type="STRING" id="230819.A0A5C3KVH5"/>
<evidence type="ECO:0000313" key="3">
    <source>
        <dbReference type="EMBL" id="TFK24225.1"/>
    </source>
</evidence>
<dbReference type="GO" id="GO:0006203">
    <property type="term" value="P:dGTP catabolic process"/>
    <property type="evidence" value="ECO:0007669"/>
    <property type="project" value="TreeGrafter"/>
</dbReference>
<feature type="region of interest" description="Disordered" evidence="1">
    <location>
        <begin position="472"/>
        <end position="572"/>
    </location>
</feature>